<accession>A0A397JPK0</accession>
<dbReference type="GO" id="GO:0003824">
    <property type="term" value="F:catalytic activity"/>
    <property type="evidence" value="ECO:0007669"/>
    <property type="project" value="InterPro"/>
</dbReference>
<evidence type="ECO:0000259" key="4">
    <source>
        <dbReference type="PROSITE" id="PS51084"/>
    </source>
</evidence>
<evidence type="ECO:0000256" key="1">
    <source>
        <dbReference type="PIRSR" id="PIRSR601310-1"/>
    </source>
</evidence>
<dbReference type="Gene3D" id="3.30.428.10">
    <property type="entry name" value="HIT-like"/>
    <property type="match status" value="1"/>
</dbReference>
<dbReference type="InterPro" id="IPR036265">
    <property type="entry name" value="HIT-like_sf"/>
</dbReference>
<dbReference type="STRING" id="1348612.A0A397JPK0"/>
<comment type="caution">
    <text evidence="5">The sequence shown here is derived from an EMBL/GenBank/DDBJ whole genome shotgun (WGS) entry which is preliminary data.</text>
</comment>
<dbReference type="InterPro" id="IPR019808">
    <property type="entry name" value="Histidine_triad_CS"/>
</dbReference>
<dbReference type="PANTHER" id="PTHR46648:SF1">
    <property type="entry name" value="ADENOSINE 5'-MONOPHOSPHORAMIDASE HNT1"/>
    <property type="match status" value="1"/>
</dbReference>
<dbReference type="Proteomes" id="UP000266861">
    <property type="component" value="Unassembled WGS sequence"/>
</dbReference>
<dbReference type="PROSITE" id="PS00892">
    <property type="entry name" value="HIT_1"/>
    <property type="match status" value="1"/>
</dbReference>
<evidence type="ECO:0000313" key="5">
    <source>
        <dbReference type="EMBL" id="RHZ86833.1"/>
    </source>
</evidence>
<gene>
    <name evidence="5" type="ORF">Glove_43g23</name>
</gene>
<dbReference type="PANTHER" id="PTHR46648">
    <property type="entry name" value="HIT FAMILY PROTEIN 1"/>
    <property type="match status" value="1"/>
</dbReference>
<dbReference type="OrthoDB" id="672793at2759"/>
<feature type="short sequence motif" description="Histidine triad motif" evidence="2 3">
    <location>
        <begin position="97"/>
        <end position="101"/>
    </location>
</feature>
<dbReference type="InterPro" id="IPR039384">
    <property type="entry name" value="HINT"/>
</dbReference>
<feature type="domain" description="HIT" evidence="4">
    <location>
        <begin position="9"/>
        <end position="112"/>
    </location>
</feature>
<keyword evidence="6" id="KW-1185">Reference proteome</keyword>
<evidence type="ECO:0000313" key="6">
    <source>
        <dbReference type="Proteomes" id="UP000266861"/>
    </source>
</evidence>
<dbReference type="Pfam" id="PF01230">
    <property type="entry name" value="HIT"/>
    <property type="match status" value="1"/>
</dbReference>
<dbReference type="CDD" id="cd01277">
    <property type="entry name" value="HINT_subgroup"/>
    <property type="match status" value="1"/>
</dbReference>
<evidence type="ECO:0000256" key="2">
    <source>
        <dbReference type="PIRSR" id="PIRSR601310-3"/>
    </source>
</evidence>
<protein>
    <recommendedName>
        <fullName evidence="4">HIT domain-containing protein</fullName>
    </recommendedName>
</protein>
<organism evidence="5 6">
    <name type="scientific">Diversispora epigaea</name>
    <dbReference type="NCBI Taxonomy" id="1348612"/>
    <lineage>
        <taxon>Eukaryota</taxon>
        <taxon>Fungi</taxon>
        <taxon>Fungi incertae sedis</taxon>
        <taxon>Mucoromycota</taxon>
        <taxon>Glomeromycotina</taxon>
        <taxon>Glomeromycetes</taxon>
        <taxon>Diversisporales</taxon>
        <taxon>Diversisporaceae</taxon>
        <taxon>Diversispora</taxon>
    </lineage>
</organism>
<dbReference type="AlphaFoldDB" id="A0A397JPK0"/>
<dbReference type="PRINTS" id="PR00332">
    <property type="entry name" value="HISTRIAD"/>
</dbReference>
<proteinExistence type="predicted"/>
<evidence type="ECO:0000256" key="3">
    <source>
        <dbReference type="PROSITE-ProRule" id="PRU00464"/>
    </source>
</evidence>
<dbReference type="PROSITE" id="PS51084">
    <property type="entry name" value="HIT_2"/>
    <property type="match status" value="1"/>
</dbReference>
<dbReference type="SUPFAM" id="SSF54197">
    <property type="entry name" value="HIT-like"/>
    <property type="match status" value="1"/>
</dbReference>
<reference evidence="5 6" key="1">
    <citation type="submission" date="2018-08" db="EMBL/GenBank/DDBJ databases">
        <title>Genome and evolution of the arbuscular mycorrhizal fungus Diversispora epigaea (formerly Glomus versiforme) and its bacterial endosymbionts.</title>
        <authorList>
            <person name="Sun X."/>
            <person name="Fei Z."/>
            <person name="Harrison M."/>
        </authorList>
    </citation>
    <scope>NUCLEOTIDE SEQUENCE [LARGE SCALE GENOMIC DNA]</scope>
    <source>
        <strain evidence="5 6">IT104</strain>
    </source>
</reference>
<feature type="active site" description="Tele-AMP-histidine intermediate" evidence="1">
    <location>
        <position position="99"/>
    </location>
</feature>
<dbReference type="GO" id="GO:0009117">
    <property type="term" value="P:nucleotide metabolic process"/>
    <property type="evidence" value="ECO:0007669"/>
    <property type="project" value="TreeGrafter"/>
</dbReference>
<dbReference type="InterPro" id="IPR001310">
    <property type="entry name" value="Histidine_triad_HIT"/>
</dbReference>
<dbReference type="EMBL" id="PQFF01000041">
    <property type="protein sequence ID" value="RHZ86833.1"/>
    <property type="molecule type" value="Genomic_DNA"/>
</dbReference>
<name>A0A397JPK0_9GLOM</name>
<sequence>MSNLLAGCQFCKIIQRLAPSEVIYETERTLAFLDIFPLSEGHTLVVPKYHSEFLHELPDEYLADLLPVAKKVAIATGAEQYNVLQNNGPLANQAVEHVHVHVIPKPNKEEGLGLVWKVKKKD</sequence>
<dbReference type="InterPro" id="IPR011146">
    <property type="entry name" value="HIT-like"/>
</dbReference>